<sequence length="416" mass="46357">MQSRLMRDIRARAAVAACALALPAAASALSFDEALALAQQQAPSLQAEAAKLQAARSDAVPAGELPDPKLLLGVQSVPIEGNDRWSLDRDGMTMSMVGLMQDVPNRDKRRARVEVANAGIQRAAAERVVEALNVRQATAQAWIASHTIERKLATFDALYAENRLLSETVRARIAGGRGLAADSVLPRQEAALLDERADELQRQRRQARAALARWIGEAASEPLEGSVPHWPLDAPALQRELHRHPQLQAYTPMTQQAQARIREATAEKKPDWSWEVDYLRRGQEFGDMVNLQVSFDLPLFTSTRQNPRIAARHAELNQLEAEREALERQFAEQLDNELAELDRLQRALTRTREVLLPLARERSELSLADYRAGRGELEALLTARRELIETRLKEIDLDGLQAIAASRLYFAYGDAQ</sequence>
<dbReference type="Gene3D" id="1.20.1600.10">
    <property type="entry name" value="Outer membrane efflux proteins (OEP)"/>
    <property type="match status" value="1"/>
</dbReference>
<evidence type="ECO:0000256" key="9">
    <source>
        <dbReference type="SAM" id="SignalP"/>
    </source>
</evidence>
<evidence type="ECO:0000256" key="8">
    <source>
        <dbReference type="SAM" id="Coils"/>
    </source>
</evidence>
<organism evidence="10 11">
    <name type="scientific">Stutzerimonas degradans</name>
    <dbReference type="NCBI Taxonomy" id="2968968"/>
    <lineage>
        <taxon>Bacteria</taxon>
        <taxon>Pseudomonadati</taxon>
        <taxon>Pseudomonadota</taxon>
        <taxon>Gammaproteobacteria</taxon>
        <taxon>Pseudomonadales</taxon>
        <taxon>Pseudomonadaceae</taxon>
        <taxon>Stutzerimonas</taxon>
    </lineage>
</organism>
<dbReference type="Pfam" id="PF02321">
    <property type="entry name" value="OEP"/>
    <property type="match status" value="1"/>
</dbReference>
<feature type="coiled-coil region" evidence="8">
    <location>
        <begin position="309"/>
        <end position="354"/>
    </location>
</feature>
<comment type="similarity">
    <text evidence="2">Belongs to the outer membrane factor (OMF) (TC 1.B.17) family.</text>
</comment>
<keyword evidence="5" id="KW-0564">Palmitate</keyword>
<dbReference type="PANTHER" id="PTHR30203">
    <property type="entry name" value="OUTER MEMBRANE CATION EFFLUX PROTEIN"/>
    <property type="match status" value="1"/>
</dbReference>
<dbReference type="EMBL" id="POUK01000003">
    <property type="protein sequence ID" value="PNF76609.1"/>
    <property type="molecule type" value="Genomic_DNA"/>
</dbReference>
<dbReference type="SUPFAM" id="SSF56954">
    <property type="entry name" value="Outer membrane efflux proteins (OEP)"/>
    <property type="match status" value="1"/>
</dbReference>
<proteinExistence type="inferred from homology"/>
<feature type="coiled-coil region" evidence="8">
    <location>
        <begin position="190"/>
        <end position="217"/>
    </location>
</feature>
<accession>A0A8E2QEH2</accession>
<evidence type="ECO:0000256" key="1">
    <source>
        <dbReference type="ARBA" id="ARBA00004442"/>
    </source>
</evidence>
<feature type="chain" id="PRO_5034976350" description="CzcC family heavy metal RND efflux outer membrane protein" evidence="9">
    <location>
        <begin position="29"/>
        <end position="416"/>
    </location>
</feature>
<protein>
    <recommendedName>
        <fullName evidence="12">CzcC family heavy metal RND efflux outer membrane protein</fullName>
    </recommendedName>
</protein>
<evidence type="ECO:0000256" key="2">
    <source>
        <dbReference type="ARBA" id="ARBA00007613"/>
    </source>
</evidence>
<feature type="signal peptide" evidence="9">
    <location>
        <begin position="1"/>
        <end position="28"/>
    </location>
</feature>
<keyword evidence="11" id="KW-1185">Reference proteome</keyword>
<dbReference type="InterPro" id="IPR003423">
    <property type="entry name" value="OMP_efflux"/>
</dbReference>
<evidence type="ECO:0000256" key="6">
    <source>
        <dbReference type="ARBA" id="ARBA00023237"/>
    </source>
</evidence>
<dbReference type="Proteomes" id="UP000235881">
    <property type="component" value="Unassembled WGS sequence"/>
</dbReference>
<evidence type="ECO:0000313" key="11">
    <source>
        <dbReference type="Proteomes" id="UP000235881"/>
    </source>
</evidence>
<reference evidence="10 11" key="1">
    <citation type="submission" date="2018-01" db="EMBL/GenBank/DDBJ databases">
        <title>Denitrification phenotypes of diverse strains of Pseudomonas stutzeri.</title>
        <authorList>
            <person name="Milligan D.A."/>
            <person name="Bergaust L."/>
            <person name="Bakken L.R."/>
            <person name="Frostegard A."/>
        </authorList>
    </citation>
    <scope>NUCLEOTIDE SEQUENCE [LARGE SCALE GENOMIC DNA]</scope>
    <source>
        <strain evidence="10 11">DSM 50238</strain>
    </source>
</reference>
<dbReference type="GO" id="GO:0016020">
    <property type="term" value="C:membrane"/>
    <property type="evidence" value="ECO:0007669"/>
    <property type="project" value="UniProtKB-SubCell"/>
</dbReference>
<dbReference type="AlphaFoldDB" id="A0A8E2QEH2"/>
<evidence type="ECO:0000313" key="10">
    <source>
        <dbReference type="EMBL" id="PNF76609.1"/>
    </source>
</evidence>
<comment type="caution">
    <text evidence="10">The sequence shown here is derived from an EMBL/GenBank/DDBJ whole genome shotgun (WGS) entry which is preliminary data.</text>
</comment>
<evidence type="ECO:0000256" key="7">
    <source>
        <dbReference type="ARBA" id="ARBA00023288"/>
    </source>
</evidence>
<keyword evidence="3" id="KW-1134">Transmembrane beta strand</keyword>
<gene>
    <name evidence="10" type="ORF">CXK95_09345</name>
</gene>
<keyword evidence="6" id="KW-0998">Cell outer membrane</keyword>
<keyword evidence="4" id="KW-0812">Transmembrane</keyword>
<dbReference type="InterPro" id="IPR010131">
    <property type="entry name" value="MdtP/NodT-like"/>
</dbReference>
<keyword evidence="7" id="KW-0449">Lipoprotein</keyword>
<dbReference type="PANTHER" id="PTHR30203:SF24">
    <property type="entry name" value="BLR4935 PROTEIN"/>
    <property type="match status" value="1"/>
</dbReference>
<dbReference type="RefSeq" id="WP_102828416.1">
    <property type="nucleotide sequence ID" value="NZ_CP065721.1"/>
</dbReference>
<evidence type="ECO:0000256" key="4">
    <source>
        <dbReference type="ARBA" id="ARBA00022692"/>
    </source>
</evidence>
<evidence type="ECO:0008006" key="12">
    <source>
        <dbReference type="Google" id="ProtNLM"/>
    </source>
</evidence>
<keyword evidence="3" id="KW-0472">Membrane</keyword>
<name>A0A8E2QEH2_9GAMM</name>
<evidence type="ECO:0000256" key="3">
    <source>
        <dbReference type="ARBA" id="ARBA00022452"/>
    </source>
</evidence>
<comment type="subcellular location">
    <subcellularLocation>
        <location evidence="1">Cell outer membrane</location>
    </subcellularLocation>
</comment>
<evidence type="ECO:0000256" key="5">
    <source>
        <dbReference type="ARBA" id="ARBA00023139"/>
    </source>
</evidence>
<keyword evidence="8" id="KW-0175">Coiled coil</keyword>
<dbReference type="GO" id="GO:0015562">
    <property type="term" value="F:efflux transmembrane transporter activity"/>
    <property type="evidence" value="ECO:0007669"/>
    <property type="project" value="InterPro"/>
</dbReference>
<keyword evidence="9" id="KW-0732">Signal</keyword>